<comment type="caution">
    <text evidence="1">The sequence shown here is derived from an EMBL/GenBank/DDBJ whole genome shotgun (WGS) entry which is preliminary data.</text>
</comment>
<proteinExistence type="predicted"/>
<dbReference type="GeneID" id="64626259"/>
<evidence type="ECO:0000313" key="1">
    <source>
        <dbReference type="EMBL" id="KAG1827490.1"/>
    </source>
</evidence>
<gene>
    <name evidence="1" type="ORF">BJ212DRAFT_1294747</name>
</gene>
<accession>A0A9P7EPC8</accession>
<dbReference type="RefSeq" id="XP_041200337.1">
    <property type="nucleotide sequence ID" value="XM_041332242.1"/>
</dbReference>
<organism evidence="1 2">
    <name type="scientific">Suillus subaureus</name>
    <dbReference type="NCBI Taxonomy" id="48587"/>
    <lineage>
        <taxon>Eukaryota</taxon>
        <taxon>Fungi</taxon>
        <taxon>Dikarya</taxon>
        <taxon>Basidiomycota</taxon>
        <taxon>Agaricomycotina</taxon>
        <taxon>Agaricomycetes</taxon>
        <taxon>Agaricomycetidae</taxon>
        <taxon>Boletales</taxon>
        <taxon>Suillineae</taxon>
        <taxon>Suillaceae</taxon>
        <taxon>Suillus</taxon>
    </lineage>
</organism>
<dbReference type="Proteomes" id="UP000807769">
    <property type="component" value="Unassembled WGS sequence"/>
</dbReference>
<name>A0A9P7EPC8_9AGAM</name>
<dbReference type="AlphaFoldDB" id="A0A9P7EPC8"/>
<sequence length="343" mass="39861">MPSSLRPRVPTGQAVTNTHLKINWSNWEMDMSTASSLLDTPELSLHNTSYHLDSLPLSSLKDEEQFDVPELDLQVPQFDLQWLLCYTKTELIKPTFEEPDYDLDKFFVITQTRAEMPMETPQIFHGNGCTSENPVDFLKLFNHAMRQQSITVSMDKLDAFGDYLGMGSQAKIWFKALQSMSKATWPVFITEFEKCWPPIVIMEKTKAEYEKELLEFLLTDKEVGTRIMLYNQECWTHVAWATKVLQLATSAGIALSMLMIWQVRGKFLSVIKDLLKDMEYMNWMEFMKELTELKGMWLKEKKEQQAKQELEVSLLHADVAHLQQWCNTKPYHSTPESTLTNVH</sequence>
<protein>
    <submittedName>
        <fullName evidence="1">Uncharacterized protein</fullName>
    </submittedName>
</protein>
<dbReference type="EMBL" id="JABBWG010000001">
    <property type="protein sequence ID" value="KAG1827490.1"/>
    <property type="molecule type" value="Genomic_DNA"/>
</dbReference>
<evidence type="ECO:0000313" key="2">
    <source>
        <dbReference type="Proteomes" id="UP000807769"/>
    </source>
</evidence>
<reference evidence="1" key="1">
    <citation type="journal article" date="2020" name="New Phytol.">
        <title>Comparative genomics reveals dynamic genome evolution in host specialist ectomycorrhizal fungi.</title>
        <authorList>
            <person name="Lofgren L.A."/>
            <person name="Nguyen N.H."/>
            <person name="Vilgalys R."/>
            <person name="Ruytinx J."/>
            <person name="Liao H.L."/>
            <person name="Branco S."/>
            <person name="Kuo A."/>
            <person name="LaButti K."/>
            <person name="Lipzen A."/>
            <person name="Andreopoulos W."/>
            <person name="Pangilinan J."/>
            <person name="Riley R."/>
            <person name="Hundley H."/>
            <person name="Na H."/>
            <person name="Barry K."/>
            <person name="Grigoriev I.V."/>
            <person name="Stajich J.E."/>
            <person name="Kennedy P.G."/>
        </authorList>
    </citation>
    <scope>NUCLEOTIDE SEQUENCE</scope>
    <source>
        <strain evidence="1">MN1</strain>
    </source>
</reference>
<keyword evidence="2" id="KW-1185">Reference proteome</keyword>
<dbReference type="OrthoDB" id="2690221at2759"/>